<protein>
    <submittedName>
        <fullName evidence="2">DUF397 domain-containing protein</fullName>
    </submittedName>
</protein>
<evidence type="ECO:0000313" key="3">
    <source>
        <dbReference type="Proteomes" id="UP001201629"/>
    </source>
</evidence>
<gene>
    <name evidence="2" type="ORF">NIE79_006690</name>
</gene>
<reference evidence="2 3" key="1">
    <citation type="submission" date="2022-01" db="EMBL/GenBank/DDBJ databases">
        <authorList>
            <person name="Riesco R."/>
            <person name="Trujillo M.E."/>
        </authorList>
    </citation>
    <scope>NUCLEOTIDE SEQUENCE [LARGE SCALE GENOMIC DNA]</scope>
    <source>
        <strain evidence="2 3">NIE79</strain>
    </source>
</reference>
<name>A0ABS9MXL6_9ACTN</name>
<dbReference type="Proteomes" id="UP001201629">
    <property type="component" value="Unassembled WGS sequence"/>
</dbReference>
<proteinExistence type="predicted"/>
<dbReference type="InterPro" id="IPR007278">
    <property type="entry name" value="DUF397"/>
</dbReference>
<evidence type="ECO:0000259" key="1">
    <source>
        <dbReference type="Pfam" id="PF04149"/>
    </source>
</evidence>
<organism evidence="2 3">
    <name type="scientific">Micromonospora trifolii</name>
    <dbReference type="NCBI Taxonomy" id="2911208"/>
    <lineage>
        <taxon>Bacteria</taxon>
        <taxon>Bacillati</taxon>
        <taxon>Actinomycetota</taxon>
        <taxon>Actinomycetes</taxon>
        <taxon>Micromonosporales</taxon>
        <taxon>Micromonosporaceae</taxon>
        <taxon>Micromonospora</taxon>
    </lineage>
</organism>
<sequence length="73" mass="7640">MDMTDARWRTATRSSNNGGACVEVADNLPGRVLVRDSKDRDGGTLTFAPTAWSSFVGAVGAVGAADAVRTARR</sequence>
<dbReference type="EMBL" id="JAKKFD010000009">
    <property type="protein sequence ID" value="MCG5442440.1"/>
    <property type="molecule type" value="Genomic_DNA"/>
</dbReference>
<evidence type="ECO:0000313" key="2">
    <source>
        <dbReference type="EMBL" id="MCG5442440.1"/>
    </source>
</evidence>
<accession>A0ABS9MXL6</accession>
<keyword evidence="3" id="KW-1185">Reference proteome</keyword>
<comment type="caution">
    <text evidence="2">The sequence shown here is derived from an EMBL/GenBank/DDBJ whole genome shotgun (WGS) entry which is preliminary data.</text>
</comment>
<feature type="domain" description="DUF397" evidence="1">
    <location>
        <begin position="6"/>
        <end position="59"/>
    </location>
</feature>
<dbReference type="Pfam" id="PF04149">
    <property type="entry name" value="DUF397"/>
    <property type="match status" value="1"/>
</dbReference>
<dbReference type="RefSeq" id="WP_238677765.1">
    <property type="nucleotide sequence ID" value="NZ_JAKKFD010000009.1"/>
</dbReference>